<dbReference type="AlphaFoldDB" id="A0A915U5Z3"/>
<organism evidence="1 2">
    <name type="scientific">Desulfolithobacter dissulfuricans</name>
    <dbReference type="NCBI Taxonomy" id="2795293"/>
    <lineage>
        <taxon>Bacteria</taxon>
        <taxon>Pseudomonadati</taxon>
        <taxon>Thermodesulfobacteriota</taxon>
        <taxon>Desulfobulbia</taxon>
        <taxon>Desulfobulbales</taxon>
        <taxon>Desulfobulbaceae</taxon>
        <taxon>Desulfolithobacter</taxon>
    </lineage>
</organism>
<keyword evidence="2" id="KW-1185">Reference proteome</keyword>
<name>A0A915U5Z3_9BACT</name>
<dbReference type="RefSeq" id="WP_267926416.1">
    <property type="nucleotide sequence ID" value="NZ_AP024233.1"/>
</dbReference>
<gene>
    <name evidence="1" type="ORF">GF1_20430</name>
</gene>
<dbReference type="KEGG" id="ddu:GF1_20430"/>
<proteinExistence type="predicted"/>
<evidence type="ECO:0000313" key="2">
    <source>
        <dbReference type="Proteomes" id="UP001063350"/>
    </source>
</evidence>
<sequence length="126" mass="14307">MKQVISDQTRHWLTISALVLREPLENLQELVLRITRKNPAMGFYATDLARLRMSGMDMETVLHRIWQADTPVSIQEIMNTEKFRSHPSARAICFLADLVLSDAGGTIRNRLSQRAETGSHNGPILH</sequence>
<dbReference type="Proteomes" id="UP001063350">
    <property type="component" value="Chromosome"/>
</dbReference>
<accession>A0A915U5Z3</accession>
<dbReference type="EMBL" id="AP024233">
    <property type="protein sequence ID" value="BCO09667.1"/>
    <property type="molecule type" value="Genomic_DNA"/>
</dbReference>
<reference evidence="1" key="1">
    <citation type="submission" date="2020-12" db="EMBL/GenBank/DDBJ databases">
        <title>Desulfobium dissulfuricans gen. nov., sp. nov., a novel mesophilic, sulfate-reducing bacterium isolated from a deep-sea hydrothermal vent.</title>
        <authorList>
            <person name="Hashimoto Y."/>
            <person name="Tame A."/>
            <person name="Sawayama S."/>
            <person name="Miyazaki J."/>
            <person name="Takai K."/>
            <person name="Nakagawa S."/>
        </authorList>
    </citation>
    <scope>NUCLEOTIDE SEQUENCE</scope>
    <source>
        <strain evidence="1">GF1</strain>
    </source>
</reference>
<protein>
    <submittedName>
        <fullName evidence="1">Uncharacterized protein</fullName>
    </submittedName>
</protein>
<evidence type="ECO:0000313" key="1">
    <source>
        <dbReference type="EMBL" id="BCO09667.1"/>
    </source>
</evidence>